<accession>A0AAN7KRZ5</accession>
<dbReference type="AlphaFoldDB" id="A0AAN7KRZ5"/>
<feature type="transmembrane region" description="Helical" evidence="9">
    <location>
        <begin position="12"/>
        <end position="34"/>
    </location>
</feature>
<evidence type="ECO:0000256" key="6">
    <source>
        <dbReference type="ARBA" id="ARBA00022737"/>
    </source>
</evidence>
<keyword evidence="8 9" id="KW-0472">Membrane</keyword>
<keyword evidence="11" id="KW-1185">Reference proteome</keyword>
<comment type="similarity">
    <text evidence="2 9">Belongs to the SWEET sugar transporter family.</text>
</comment>
<dbReference type="EMBL" id="JAXIOK010000006">
    <property type="protein sequence ID" value="KAK4767977.1"/>
    <property type="molecule type" value="Genomic_DNA"/>
</dbReference>
<comment type="caution">
    <text evidence="10">The sequence shown here is derived from an EMBL/GenBank/DDBJ whole genome shotgun (WGS) entry which is preliminary data.</text>
</comment>
<keyword evidence="4 9" id="KW-0762">Sugar transport</keyword>
<evidence type="ECO:0000256" key="7">
    <source>
        <dbReference type="ARBA" id="ARBA00022989"/>
    </source>
</evidence>
<evidence type="ECO:0000256" key="8">
    <source>
        <dbReference type="ARBA" id="ARBA00023136"/>
    </source>
</evidence>
<keyword evidence="7 9" id="KW-1133">Transmembrane helix</keyword>
<keyword evidence="5 9" id="KW-0812">Transmembrane</keyword>
<feature type="transmembrane region" description="Helical" evidence="9">
    <location>
        <begin position="102"/>
        <end position="124"/>
    </location>
</feature>
<organism evidence="10 11">
    <name type="scientific">Trapa incisa</name>
    <dbReference type="NCBI Taxonomy" id="236973"/>
    <lineage>
        <taxon>Eukaryota</taxon>
        <taxon>Viridiplantae</taxon>
        <taxon>Streptophyta</taxon>
        <taxon>Embryophyta</taxon>
        <taxon>Tracheophyta</taxon>
        <taxon>Spermatophyta</taxon>
        <taxon>Magnoliopsida</taxon>
        <taxon>eudicotyledons</taxon>
        <taxon>Gunneridae</taxon>
        <taxon>Pentapetalae</taxon>
        <taxon>rosids</taxon>
        <taxon>malvids</taxon>
        <taxon>Myrtales</taxon>
        <taxon>Lythraceae</taxon>
        <taxon>Trapa</taxon>
    </lineage>
</organism>
<sequence>MVSAETARNIVGVIGNVISFGLFLSPCPTFYEIIKNKSVQEFKEDPYLATALNCMFWILYGMPFVHPDSTLVITINSIGFVLELIYLSIFFAYAPNKGKKKVILCLLVEIIFTAAVATGILLGLKTFSKRSLAFGIICDIFNIIMYASPLTVMKKVITTKSVKYMPLPLSLASFLNACIWTAYALIKFDIYILISNGLGSLFGAAQLILFACYFRSTPAEVDAEDVKKSSRTEIQFSGSNIV</sequence>
<evidence type="ECO:0000256" key="4">
    <source>
        <dbReference type="ARBA" id="ARBA00022597"/>
    </source>
</evidence>
<comment type="subcellular location">
    <subcellularLocation>
        <location evidence="1">Endomembrane system</location>
        <topology evidence="1">Multi-pass membrane protein</topology>
    </subcellularLocation>
</comment>
<name>A0AAN7KRZ5_9MYRT</name>
<feature type="transmembrane region" description="Helical" evidence="9">
    <location>
        <begin position="192"/>
        <end position="214"/>
    </location>
</feature>
<dbReference type="Proteomes" id="UP001345219">
    <property type="component" value="Chromosome 3"/>
</dbReference>
<dbReference type="FunFam" id="1.20.1280.290:FF:000002">
    <property type="entry name" value="Bidirectional sugar transporter SWEET"/>
    <property type="match status" value="1"/>
</dbReference>
<feature type="transmembrane region" description="Helical" evidence="9">
    <location>
        <begin position="71"/>
        <end position="93"/>
    </location>
</feature>
<dbReference type="GO" id="GO:0051260">
    <property type="term" value="P:protein homooligomerization"/>
    <property type="evidence" value="ECO:0007669"/>
    <property type="project" value="UniProtKB-ARBA"/>
</dbReference>
<dbReference type="InterPro" id="IPR047664">
    <property type="entry name" value="SWEET"/>
</dbReference>
<dbReference type="FunFam" id="1.20.1280.290:FF:000001">
    <property type="entry name" value="Bidirectional sugar transporter SWEET"/>
    <property type="match status" value="1"/>
</dbReference>
<dbReference type="Gene3D" id="1.20.1280.290">
    <property type="match status" value="2"/>
</dbReference>
<protein>
    <recommendedName>
        <fullName evidence="9">Bidirectional sugar transporter SWEET</fullName>
    </recommendedName>
</protein>
<keyword evidence="6" id="KW-0677">Repeat</keyword>
<dbReference type="GO" id="GO:0051119">
    <property type="term" value="F:sugar transmembrane transporter activity"/>
    <property type="evidence" value="ECO:0007669"/>
    <property type="project" value="InterPro"/>
</dbReference>
<feature type="transmembrane region" description="Helical" evidence="9">
    <location>
        <begin position="164"/>
        <end position="186"/>
    </location>
</feature>
<evidence type="ECO:0000313" key="11">
    <source>
        <dbReference type="Proteomes" id="UP001345219"/>
    </source>
</evidence>
<evidence type="ECO:0000256" key="1">
    <source>
        <dbReference type="ARBA" id="ARBA00004127"/>
    </source>
</evidence>
<comment type="caution">
    <text evidence="9">Lacks conserved residue(s) required for the propagation of feature annotation.</text>
</comment>
<feature type="transmembrane region" description="Helical" evidence="9">
    <location>
        <begin position="130"/>
        <end position="152"/>
    </location>
</feature>
<dbReference type="GO" id="GO:0016020">
    <property type="term" value="C:membrane"/>
    <property type="evidence" value="ECO:0007669"/>
    <property type="project" value="InterPro"/>
</dbReference>
<reference evidence="10 11" key="1">
    <citation type="journal article" date="2023" name="Hortic Res">
        <title>Pangenome of water caltrop reveals structural variations and asymmetric subgenome divergence after allopolyploidization.</title>
        <authorList>
            <person name="Zhang X."/>
            <person name="Chen Y."/>
            <person name="Wang L."/>
            <person name="Yuan Y."/>
            <person name="Fang M."/>
            <person name="Shi L."/>
            <person name="Lu R."/>
            <person name="Comes H.P."/>
            <person name="Ma Y."/>
            <person name="Chen Y."/>
            <person name="Huang G."/>
            <person name="Zhou Y."/>
            <person name="Zheng Z."/>
            <person name="Qiu Y."/>
        </authorList>
    </citation>
    <scope>NUCLEOTIDE SEQUENCE [LARGE SCALE GENOMIC DNA]</scope>
    <source>
        <tissue evidence="10">Roots</tissue>
    </source>
</reference>
<evidence type="ECO:0000256" key="9">
    <source>
        <dbReference type="RuleBase" id="RU910715"/>
    </source>
</evidence>
<dbReference type="Pfam" id="PF03083">
    <property type="entry name" value="MtN3_slv"/>
    <property type="match status" value="2"/>
</dbReference>
<comment type="function">
    <text evidence="9">Mediates both low-affinity uptake and efflux of sugar across the membrane.</text>
</comment>
<evidence type="ECO:0000256" key="3">
    <source>
        <dbReference type="ARBA" id="ARBA00022448"/>
    </source>
</evidence>
<dbReference type="InterPro" id="IPR004316">
    <property type="entry name" value="SWEET_rpt"/>
</dbReference>
<proteinExistence type="inferred from homology"/>
<keyword evidence="3 9" id="KW-0813">Transport</keyword>
<gene>
    <name evidence="10" type="ORF">SAY87_003118</name>
</gene>
<dbReference type="PANTHER" id="PTHR10791">
    <property type="entry name" value="RAG1-ACTIVATING PROTEIN 1"/>
    <property type="match status" value="1"/>
</dbReference>
<evidence type="ECO:0000313" key="10">
    <source>
        <dbReference type="EMBL" id="KAK4767977.1"/>
    </source>
</evidence>
<dbReference type="GO" id="GO:0012505">
    <property type="term" value="C:endomembrane system"/>
    <property type="evidence" value="ECO:0007669"/>
    <property type="project" value="UniProtKB-SubCell"/>
</dbReference>
<evidence type="ECO:0000256" key="2">
    <source>
        <dbReference type="ARBA" id="ARBA00007809"/>
    </source>
</evidence>
<evidence type="ECO:0000256" key="5">
    <source>
        <dbReference type="ARBA" id="ARBA00022692"/>
    </source>
</evidence>
<dbReference type="PANTHER" id="PTHR10791:SF236">
    <property type="entry name" value="BIDIRECTIONAL SUGAR TRANSPORTER SWEET8"/>
    <property type="match status" value="1"/>
</dbReference>